<dbReference type="EMBL" id="BAABDD010000004">
    <property type="protein sequence ID" value="GAA3733806.1"/>
    <property type="molecule type" value="Genomic_DNA"/>
</dbReference>
<organism evidence="2 3">
    <name type="scientific">Salinactinospora qingdaonensis</name>
    <dbReference type="NCBI Taxonomy" id="702744"/>
    <lineage>
        <taxon>Bacteria</taxon>
        <taxon>Bacillati</taxon>
        <taxon>Actinomycetota</taxon>
        <taxon>Actinomycetes</taxon>
        <taxon>Streptosporangiales</taxon>
        <taxon>Nocardiopsidaceae</taxon>
        <taxon>Salinactinospora</taxon>
    </lineage>
</organism>
<feature type="region of interest" description="Disordered" evidence="1">
    <location>
        <begin position="90"/>
        <end position="119"/>
    </location>
</feature>
<gene>
    <name evidence="2" type="ORF">GCM10022402_12730</name>
</gene>
<accession>A0ABP7FE39</accession>
<evidence type="ECO:0000313" key="2">
    <source>
        <dbReference type="EMBL" id="GAA3733806.1"/>
    </source>
</evidence>
<comment type="caution">
    <text evidence="2">The sequence shown here is derived from an EMBL/GenBank/DDBJ whole genome shotgun (WGS) entry which is preliminary data.</text>
</comment>
<proteinExistence type="predicted"/>
<keyword evidence="3" id="KW-1185">Reference proteome</keyword>
<dbReference type="Proteomes" id="UP001500908">
    <property type="component" value="Unassembled WGS sequence"/>
</dbReference>
<reference evidence="3" key="1">
    <citation type="journal article" date="2019" name="Int. J. Syst. Evol. Microbiol.">
        <title>The Global Catalogue of Microorganisms (GCM) 10K type strain sequencing project: providing services to taxonomists for standard genome sequencing and annotation.</title>
        <authorList>
            <consortium name="The Broad Institute Genomics Platform"/>
            <consortium name="The Broad Institute Genome Sequencing Center for Infectious Disease"/>
            <person name="Wu L."/>
            <person name="Ma J."/>
        </authorList>
    </citation>
    <scope>NUCLEOTIDE SEQUENCE [LARGE SCALE GENOMIC DNA]</scope>
    <source>
        <strain evidence="3">JCM 17137</strain>
    </source>
</reference>
<evidence type="ECO:0000313" key="3">
    <source>
        <dbReference type="Proteomes" id="UP001500908"/>
    </source>
</evidence>
<dbReference type="RefSeq" id="WP_344968298.1">
    <property type="nucleotide sequence ID" value="NZ_BAABDD010000004.1"/>
</dbReference>
<protein>
    <submittedName>
        <fullName evidence="2">Uncharacterized protein</fullName>
    </submittedName>
</protein>
<sequence length="119" mass="12783">MATAQQFLDAPPACAFFLPAARSDISADHLCRPRVALDLAAKAADALYPWTGYLPQARREIVAEARAPAVSMLAAAVFDTEESDWWCAGTTSRPTVERQQPGRLPTAPTRGGSATRNAR</sequence>
<name>A0ABP7FE39_9ACTN</name>
<evidence type="ECO:0000256" key="1">
    <source>
        <dbReference type="SAM" id="MobiDB-lite"/>
    </source>
</evidence>